<dbReference type="Gene3D" id="3.40.50.1820">
    <property type="entry name" value="alpha/beta hydrolase"/>
    <property type="match status" value="1"/>
</dbReference>
<accession>A0ABZ0CXD7</accession>
<evidence type="ECO:0000313" key="3">
    <source>
        <dbReference type="EMBL" id="WOB07632.1"/>
    </source>
</evidence>
<evidence type="ECO:0000256" key="1">
    <source>
        <dbReference type="SAM" id="MobiDB-lite"/>
    </source>
</evidence>
<dbReference type="SUPFAM" id="SSF53474">
    <property type="entry name" value="alpha/beta-Hydrolases"/>
    <property type="match status" value="1"/>
</dbReference>
<dbReference type="PANTHER" id="PTHR43798">
    <property type="entry name" value="MONOACYLGLYCEROL LIPASE"/>
    <property type="match status" value="1"/>
</dbReference>
<dbReference type="RefSeq" id="WP_316700289.1">
    <property type="nucleotide sequence ID" value="NZ_CP136336.1"/>
</dbReference>
<reference evidence="3 4" key="1">
    <citation type="submission" date="2023-10" db="EMBL/GenBank/DDBJ databases">
        <title>Bacteria for the degradation of biodegradable plastic PBAT(Polybutylene adipate terephthalate).</title>
        <authorList>
            <person name="Weon H.-Y."/>
            <person name="Yeon J."/>
        </authorList>
    </citation>
    <scope>NUCLEOTIDE SEQUENCE [LARGE SCALE GENOMIC DNA]</scope>
    <source>
        <strain evidence="3 4">SBD 7-3</strain>
    </source>
</reference>
<organism evidence="3 4">
    <name type="scientific">Piscinibacter gummiphilus</name>
    <dbReference type="NCBI Taxonomy" id="946333"/>
    <lineage>
        <taxon>Bacteria</taxon>
        <taxon>Pseudomonadati</taxon>
        <taxon>Pseudomonadota</taxon>
        <taxon>Betaproteobacteria</taxon>
        <taxon>Burkholderiales</taxon>
        <taxon>Sphaerotilaceae</taxon>
        <taxon>Piscinibacter</taxon>
    </lineage>
</organism>
<keyword evidence="3" id="KW-0378">Hydrolase</keyword>
<sequence>MTAESSKELNIQSPLAPFKGEKPEAPSWFDKALRREPARSFVEVKGARIETLTWGELGKPGLVLLHGNRAHADWYSFIAPFFADDFRVVAMSWSGMGGSDWRDSYSIELLSEEVAAVAEAAGMFESKTKPVVVAHSFGGFPALRYSARAGKAVGGLVLVDCPVMSPEMRKARRGPGPAGLEPRPNRVYETLPSALARFRFAPPQVCKNLYIADHIARTSLKKAPLEGGQGEGWTWRFDPFQWRDMRMENPLPDFHALQCPVAIVWGAQSMLFDADILAYIAGLSPVGTPRIEIPAARHHLMVDQPLAFVTALRGLLFGWPARTAARPAE</sequence>
<evidence type="ECO:0000259" key="2">
    <source>
        <dbReference type="Pfam" id="PF12697"/>
    </source>
</evidence>
<name>A0ABZ0CXD7_9BURK</name>
<dbReference type="GO" id="GO:0016787">
    <property type="term" value="F:hydrolase activity"/>
    <property type="evidence" value="ECO:0007669"/>
    <property type="project" value="UniProtKB-KW"/>
</dbReference>
<dbReference type="InterPro" id="IPR050266">
    <property type="entry name" value="AB_hydrolase_sf"/>
</dbReference>
<dbReference type="Proteomes" id="UP001303946">
    <property type="component" value="Chromosome"/>
</dbReference>
<proteinExistence type="predicted"/>
<dbReference type="EMBL" id="CP136336">
    <property type="protein sequence ID" value="WOB07632.1"/>
    <property type="molecule type" value="Genomic_DNA"/>
</dbReference>
<keyword evidence="4" id="KW-1185">Reference proteome</keyword>
<gene>
    <name evidence="3" type="ORF">RXV79_22305</name>
</gene>
<protein>
    <submittedName>
        <fullName evidence="3">Alpha/beta hydrolase</fullName>
    </submittedName>
</protein>
<feature type="domain" description="AB hydrolase-1" evidence="2">
    <location>
        <begin position="62"/>
        <end position="309"/>
    </location>
</feature>
<dbReference type="InterPro" id="IPR029058">
    <property type="entry name" value="AB_hydrolase_fold"/>
</dbReference>
<dbReference type="PANTHER" id="PTHR43798:SF33">
    <property type="entry name" value="HYDROLASE, PUTATIVE (AFU_ORTHOLOGUE AFUA_2G14860)-RELATED"/>
    <property type="match status" value="1"/>
</dbReference>
<evidence type="ECO:0000313" key="4">
    <source>
        <dbReference type="Proteomes" id="UP001303946"/>
    </source>
</evidence>
<dbReference type="InterPro" id="IPR000073">
    <property type="entry name" value="AB_hydrolase_1"/>
</dbReference>
<feature type="region of interest" description="Disordered" evidence="1">
    <location>
        <begin position="1"/>
        <end position="24"/>
    </location>
</feature>
<dbReference type="Pfam" id="PF12697">
    <property type="entry name" value="Abhydrolase_6"/>
    <property type="match status" value="1"/>
</dbReference>